<dbReference type="PANTHER" id="PTHR43752">
    <property type="entry name" value="BNR/ASP-BOX REPEAT FAMILY PROTEIN"/>
    <property type="match status" value="1"/>
</dbReference>
<dbReference type="CDD" id="cd15482">
    <property type="entry name" value="Sialidase_non-viral"/>
    <property type="match status" value="1"/>
</dbReference>
<dbReference type="InterPro" id="IPR036278">
    <property type="entry name" value="Sialidase_sf"/>
</dbReference>
<evidence type="ECO:0000313" key="3">
    <source>
        <dbReference type="Proteomes" id="UP000595140"/>
    </source>
</evidence>
<dbReference type="Pfam" id="PF13088">
    <property type="entry name" value="BNR_2"/>
    <property type="match status" value="1"/>
</dbReference>
<gene>
    <name evidence="2" type="ORF">CCAM_LOCUS43104</name>
</gene>
<dbReference type="Gene3D" id="2.120.10.10">
    <property type="match status" value="1"/>
</dbReference>
<dbReference type="EMBL" id="OOIL02006764">
    <property type="protein sequence ID" value="VFR01329.1"/>
    <property type="molecule type" value="Genomic_DNA"/>
</dbReference>
<proteinExistence type="predicted"/>
<reference evidence="2 3" key="1">
    <citation type="submission" date="2018-04" db="EMBL/GenBank/DDBJ databases">
        <authorList>
            <person name="Vogel A."/>
        </authorList>
    </citation>
    <scope>NUCLEOTIDE SEQUENCE [LARGE SCALE GENOMIC DNA]</scope>
</reference>
<keyword evidence="3" id="KW-1185">Reference proteome</keyword>
<protein>
    <recommendedName>
        <fullName evidence="1">Sialidase domain-containing protein</fullName>
    </recommendedName>
</protein>
<dbReference type="Proteomes" id="UP000595140">
    <property type="component" value="Unassembled WGS sequence"/>
</dbReference>
<organism evidence="2 3">
    <name type="scientific">Cuscuta campestris</name>
    <dbReference type="NCBI Taxonomy" id="132261"/>
    <lineage>
        <taxon>Eukaryota</taxon>
        <taxon>Viridiplantae</taxon>
        <taxon>Streptophyta</taxon>
        <taxon>Embryophyta</taxon>
        <taxon>Tracheophyta</taxon>
        <taxon>Spermatophyta</taxon>
        <taxon>Magnoliopsida</taxon>
        <taxon>eudicotyledons</taxon>
        <taxon>Gunneridae</taxon>
        <taxon>Pentapetalae</taxon>
        <taxon>asterids</taxon>
        <taxon>lamiids</taxon>
        <taxon>Solanales</taxon>
        <taxon>Convolvulaceae</taxon>
        <taxon>Cuscuteae</taxon>
        <taxon>Cuscuta</taxon>
        <taxon>Cuscuta subgen. Grammica</taxon>
        <taxon>Cuscuta sect. Cleistogrammica</taxon>
    </lineage>
</organism>
<accession>A0A484NLY0</accession>
<dbReference type="InterPro" id="IPR011040">
    <property type="entry name" value="Sialidase"/>
</dbReference>
<dbReference type="OrthoDB" id="504663at2759"/>
<evidence type="ECO:0000313" key="2">
    <source>
        <dbReference type="EMBL" id="VFR01329.1"/>
    </source>
</evidence>
<dbReference type="SUPFAM" id="SSF50939">
    <property type="entry name" value="Sialidases"/>
    <property type="match status" value="1"/>
</dbReference>
<dbReference type="AlphaFoldDB" id="A0A484NLY0"/>
<name>A0A484NLY0_9ASTE</name>
<dbReference type="PANTHER" id="PTHR43752:SF2">
    <property type="entry name" value="BNR_ASP-BOX REPEAT FAMILY PROTEIN"/>
    <property type="match status" value="1"/>
</dbReference>
<evidence type="ECO:0000259" key="1">
    <source>
        <dbReference type="Pfam" id="PF13088"/>
    </source>
</evidence>
<feature type="domain" description="Sialidase" evidence="1">
    <location>
        <begin position="82"/>
        <end position="370"/>
    </location>
</feature>
<sequence>MNRLRSTCDHKHRLVNSSFNVHPNSREEVGRRRSNAQINFKTENVNDIGTWVPSVDNFTFPANLAPFAYCDASTVVEVSKDEFLVAYYGGSGVGASDVKIWTQRYKNGGWSPPVVAADEPDVPMWNPVLLMLPSRELLLFYRIGTMIQLSGQCFKTDLVRFPENLAALVWSGYMKRSYDGGLTWAKREQLPPGILGPIKNKPLLLQNGTLLCGSSVESWYSRGAWIEMTSDSGRTWRKYGPIYIKNNTLGVTQPVPYQTTTNGTLRVLLRSYDGLNKTYISESRDGGLTWDYATPTTLPNHDSGFDGVKLSDGRLLVAYTTFSKEVLNLELALSQDDGESWHDVYTLANTTEKEFSYPAIIQATDGSVHITYTYNKSQIKHVVLKKIP</sequence>